<dbReference type="Gramene" id="PUZ68750">
    <property type="protein sequence ID" value="PUZ68750"/>
    <property type="gene ID" value="GQ55_2G053800"/>
</dbReference>
<name>A0A2T7ELS2_9POAL</name>
<dbReference type="OrthoDB" id="685056at2759"/>
<dbReference type="InterPro" id="IPR055290">
    <property type="entry name" value="At3g26010-like"/>
</dbReference>
<dbReference type="InterPro" id="IPR056592">
    <property type="entry name" value="Beta-prop_At3g26010-like"/>
</dbReference>
<gene>
    <name evidence="2" type="ORF">GQ55_2G053800</name>
</gene>
<sequence>MLHFIFYQFRREEFEIVAVDGEGKRCRVIRWPEKHRFGNAAFIGQSQGRLRCISGLRKQNVEGNVFQLTGLSVWILEDYDAEEWVLKHSVSFLRVFGRWSLLFPSEYHVVALHPDRNLVFLVHHRDQKLISCVLRTLGQGYSCVTLYRPCFESSVLAYGVLVRFSARI</sequence>
<dbReference type="STRING" id="1504633.A0A2T7ELS2"/>
<dbReference type="EMBL" id="CM009750">
    <property type="protein sequence ID" value="PUZ68750.1"/>
    <property type="molecule type" value="Genomic_DNA"/>
</dbReference>
<organism evidence="2 3">
    <name type="scientific">Panicum hallii var. hallii</name>
    <dbReference type="NCBI Taxonomy" id="1504633"/>
    <lineage>
        <taxon>Eukaryota</taxon>
        <taxon>Viridiplantae</taxon>
        <taxon>Streptophyta</taxon>
        <taxon>Embryophyta</taxon>
        <taxon>Tracheophyta</taxon>
        <taxon>Spermatophyta</taxon>
        <taxon>Magnoliopsida</taxon>
        <taxon>Liliopsida</taxon>
        <taxon>Poales</taxon>
        <taxon>Poaceae</taxon>
        <taxon>PACMAD clade</taxon>
        <taxon>Panicoideae</taxon>
        <taxon>Panicodae</taxon>
        <taxon>Paniceae</taxon>
        <taxon>Panicinae</taxon>
        <taxon>Panicum</taxon>
        <taxon>Panicum sect. Panicum</taxon>
    </lineage>
</organism>
<dbReference type="PANTHER" id="PTHR35546:SF106">
    <property type="entry name" value="DUF1618 DOMAIN-CONTAINING PROTEIN"/>
    <property type="match status" value="1"/>
</dbReference>
<accession>A0A2T7ELS2</accession>
<keyword evidence="3" id="KW-1185">Reference proteome</keyword>
<dbReference type="Proteomes" id="UP000244336">
    <property type="component" value="Chromosome 2"/>
</dbReference>
<dbReference type="AlphaFoldDB" id="A0A2T7ELS2"/>
<dbReference type="PANTHER" id="PTHR35546">
    <property type="entry name" value="F-BOX PROTEIN INTERACTION DOMAIN PROTEIN-RELATED"/>
    <property type="match status" value="1"/>
</dbReference>
<protein>
    <recommendedName>
        <fullName evidence="1">F-box protein At3g26010-like beta-propeller domain-containing protein</fullName>
    </recommendedName>
</protein>
<evidence type="ECO:0000313" key="2">
    <source>
        <dbReference type="EMBL" id="PUZ68750.1"/>
    </source>
</evidence>
<reference evidence="2 3" key="1">
    <citation type="submission" date="2018-04" db="EMBL/GenBank/DDBJ databases">
        <title>WGS assembly of Panicum hallii var. hallii HAL2.</title>
        <authorList>
            <person name="Lovell J."/>
            <person name="Jenkins J."/>
            <person name="Lowry D."/>
            <person name="Mamidi S."/>
            <person name="Sreedasyam A."/>
            <person name="Weng X."/>
            <person name="Barry K."/>
            <person name="Bonette J."/>
            <person name="Campitelli B."/>
            <person name="Daum C."/>
            <person name="Gordon S."/>
            <person name="Gould B."/>
            <person name="Lipzen A."/>
            <person name="MacQueen A."/>
            <person name="Palacio-Mejia J."/>
            <person name="Plott C."/>
            <person name="Shakirov E."/>
            <person name="Shu S."/>
            <person name="Yoshinaga Y."/>
            <person name="Zane M."/>
            <person name="Rokhsar D."/>
            <person name="Grimwood J."/>
            <person name="Schmutz J."/>
            <person name="Juenger T."/>
        </authorList>
    </citation>
    <scope>NUCLEOTIDE SEQUENCE [LARGE SCALE GENOMIC DNA]</scope>
    <source>
        <strain evidence="3">cv. HAL2</strain>
    </source>
</reference>
<evidence type="ECO:0000259" key="1">
    <source>
        <dbReference type="Pfam" id="PF24750"/>
    </source>
</evidence>
<dbReference type="Pfam" id="PF24750">
    <property type="entry name" value="b-prop_At3g26010-like"/>
    <property type="match status" value="1"/>
</dbReference>
<proteinExistence type="predicted"/>
<evidence type="ECO:0000313" key="3">
    <source>
        <dbReference type="Proteomes" id="UP000244336"/>
    </source>
</evidence>
<feature type="domain" description="F-box protein At3g26010-like beta-propeller" evidence="1">
    <location>
        <begin position="13"/>
        <end position="136"/>
    </location>
</feature>